<name>A0ABP1CYL6_9APHY</name>
<comment type="similarity">
    <text evidence="2">Belongs to the RRN7/TAF1B family.</text>
</comment>
<evidence type="ECO:0000313" key="13">
    <source>
        <dbReference type="EMBL" id="CAL1700735.1"/>
    </source>
</evidence>
<dbReference type="Proteomes" id="UP001497453">
    <property type="component" value="Chromosome 2"/>
</dbReference>
<protein>
    <recommendedName>
        <fullName evidence="15">RRN7-type domain-containing protein</fullName>
    </recommendedName>
</protein>
<proteinExistence type="inferred from homology"/>
<dbReference type="EMBL" id="OZ037945">
    <property type="protein sequence ID" value="CAL1700735.1"/>
    <property type="molecule type" value="Genomic_DNA"/>
</dbReference>
<evidence type="ECO:0000256" key="5">
    <source>
        <dbReference type="ARBA" id="ARBA00022833"/>
    </source>
</evidence>
<evidence type="ECO:0000256" key="10">
    <source>
        <dbReference type="SAM" id="MobiDB-lite"/>
    </source>
</evidence>
<feature type="compositionally biased region" description="Acidic residues" evidence="10">
    <location>
        <begin position="166"/>
        <end position="184"/>
    </location>
</feature>
<comment type="subcellular location">
    <subcellularLocation>
        <location evidence="1">Nucleus</location>
        <location evidence="1">Nucleolus</location>
    </subcellularLocation>
</comment>
<dbReference type="Pfam" id="PF20644">
    <property type="entry name" value="Rrn7_cyclin_N"/>
    <property type="match status" value="1"/>
</dbReference>
<evidence type="ECO:0000256" key="3">
    <source>
        <dbReference type="ARBA" id="ARBA00022723"/>
    </source>
</evidence>
<gene>
    <name evidence="13" type="ORF">GFSPODELE1_LOCUS3271</name>
</gene>
<dbReference type="InterPro" id="IPR048540">
    <property type="entry name" value="Rrn7_cyclin_N"/>
</dbReference>
<keyword evidence="4" id="KW-0863">Zinc-finger</keyword>
<feature type="domain" description="Rrn7/TAF1B N-terminal cyclin" evidence="11">
    <location>
        <begin position="87"/>
        <end position="307"/>
    </location>
</feature>
<evidence type="ECO:0000256" key="1">
    <source>
        <dbReference type="ARBA" id="ARBA00004604"/>
    </source>
</evidence>
<keyword evidence="8" id="KW-0804">Transcription</keyword>
<feature type="domain" description="Rrn7/TAF1B C-terminal cyclin" evidence="12">
    <location>
        <begin position="328"/>
        <end position="503"/>
    </location>
</feature>
<dbReference type="InterPro" id="IPR033599">
    <property type="entry name" value="TAF1B/Rrn7"/>
</dbReference>
<feature type="compositionally biased region" description="Basic residues" evidence="10">
    <location>
        <begin position="249"/>
        <end position="258"/>
    </location>
</feature>
<dbReference type="PANTHER" id="PTHR31576:SF2">
    <property type="entry name" value="TATA BOX-BINDING PROTEIN-ASSOCIATED FACTOR RNA POLYMERASE I SUBUNIT B"/>
    <property type="match status" value="1"/>
</dbReference>
<feature type="compositionally biased region" description="Polar residues" evidence="10">
    <location>
        <begin position="139"/>
        <end position="164"/>
    </location>
</feature>
<dbReference type="InterPro" id="IPR048538">
    <property type="entry name" value="Rrn7_cyclin_C"/>
</dbReference>
<evidence type="ECO:0000256" key="7">
    <source>
        <dbReference type="ARBA" id="ARBA00023125"/>
    </source>
</evidence>
<evidence type="ECO:0000313" key="14">
    <source>
        <dbReference type="Proteomes" id="UP001497453"/>
    </source>
</evidence>
<feature type="compositionally biased region" description="Basic and acidic residues" evidence="10">
    <location>
        <begin position="211"/>
        <end position="221"/>
    </location>
</feature>
<evidence type="ECO:0000256" key="2">
    <source>
        <dbReference type="ARBA" id="ARBA00006899"/>
    </source>
</evidence>
<keyword evidence="14" id="KW-1185">Reference proteome</keyword>
<organism evidence="13 14">
    <name type="scientific">Somion occarium</name>
    <dbReference type="NCBI Taxonomy" id="3059160"/>
    <lineage>
        <taxon>Eukaryota</taxon>
        <taxon>Fungi</taxon>
        <taxon>Dikarya</taxon>
        <taxon>Basidiomycota</taxon>
        <taxon>Agaricomycotina</taxon>
        <taxon>Agaricomycetes</taxon>
        <taxon>Polyporales</taxon>
        <taxon>Cerrenaceae</taxon>
        <taxon>Somion</taxon>
    </lineage>
</organism>
<evidence type="ECO:0000256" key="6">
    <source>
        <dbReference type="ARBA" id="ARBA00023015"/>
    </source>
</evidence>
<keyword evidence="9" id="KW-0539">Nucleus</keyword>
<evidence type="ECO:0000259" key="11">
    <source>
        <dbReference type="Pfam" id="PF20644"/>
    </source>
</evidence>
<dbReference type="PANTHER" id="PTHR31576">
    <property type="entry name" value="TATA BOX-BINDING PROTEIN-ASSOCIATED FACTOR RNA POLYMERASE I SUBUNIT B"/>
    <property type="match status" value="1"/>
</dbReference>
<accession>A0ABP1CYL6</accession>
<keyword evidence="5" id="KW-0862">Zinc</keyword>
<evidence type="ECO:0008006" key="15">
    <source>
        <dbReference type="Google" id="ProtNLM"/>
    </source>
</evidence>
<evidence type="ECO:0000256" key="4">
    <source>
        <dbReference type="ARBA" id="ARBA00022771"/>
    </source>
</evidence>
<dbReference type="Pfam" id="PF20645">
    <property type="entry name" value="Rrn7_cyclin_C"/>
    <property type="match status" value="1"/>
</dbReference>
<keyword evidence="6" id="KW-0805">Transcription regulation</keyword>
<evidence type="ECO:0000256" key="9">
    <source>
        <dbReference type="ARBA" id="ARBA00023242"/>
    </source>
</evidence>
<feature type="region of interest" description="Disordered" evidence="10">
    <location>
        <begin position="131"/>
        <end position="264"/>
    </location>
</feature>
<keyword evidence="7" id="KW-0238">DNA-binding</keyword>
<sequence>MAPSRRRCEVCGSKQWRKEPSSGLITCKEGHVLQNYRNETREINDLGHHVLKKRTLRSVRKKKGRQSRADPKLYHGERARYHYFQCLQLILRMQIQALIRLWELPAEYEVICRDVWALHLKLLRNPPPAEPYLYRQEQQDGGESSTAKASSQDQELGAQPQNLVPQEDEDDEQEEDGDRSEDEDIRSSSSKASSSRSSSSPSEDEDEEKDPELAELLREASEAPSSPSEDEDDELYASQRPPEDWDAYKKRKRRHRKSNNGYDSPAGNLAVLVVACWTLRLPITYMDFVRVIKAYELPYLDPVRLLPAPLTRHLPKHTIQALSPHHAPSVLHVHRLTSRLAKLLYTSFRVYTPEMHGAPMLWRAVQCLHGTPTLYTLSKKLASVLQLPMTLHHSLTTRLKRHKQNDPGFHMYDDAPVEVTLVAVVIIVLKLVYRLGEESRPGPYSDNDPLHALPDLAYCIELIEADKKKASNSMEALLATDSTMSALDLDDHLMDEYLEFCQAALLPREDRLNDRDVATEFFPLQSLPDRPPDASTSTTSSGFDELPKLSAMCLPQDDDAPLPGQEYKIYSSADLLGSLPLEYELILDQAAKWCGVDESYVSRAVERFERRLCKWWNRLQKQTGS</sequence>
<keyword evidence="3" id="KW-0479">Metal-binding</keyword>
<feature type="compositionally biased region" description="Low complexity" evidence="10">
    <location>
        <begin position="187"/>
        <end position="201"/>
    </location>
</feature>
<evidence type="ECO:0000259" key="12">
    <source>
        <dbReference type="Pfam" id="PF20645"/>
    </source>
</evidence>
<evidence type="ECO:0000256" key="8">
    <source>
        <dbReference type="ARBA" id="ARBA00023163"/>
    </source>
</evidence>
<reference evidence="14" key="1">
    <citation type="submission" date="2024-04" db="EMBL/GenBank/DDBJ databases">
        <authorList>
            <person name="Shaw F."/>
            <person name="Minotto A."/>
        </authorList>
    </citation>
    <scope>NUCLEOTIDE SEQUENCE [LARGE SCALE GENOMIC DNA]</scope>
</reference>